<comment type="caution">
    <text evidence="2">The sequence shown here is derived from an EMBL/GenBank/DDBJ whole genome shotgun (WGS) entry which is preliminary data.</text>
</comment>
<keyword evidence="3" id="KW-1185">Reference proteome</keyword>
<accession>A0A0M9VJT6</accession>
<dbReference type="AlphaFoldDB" id="A0A0M9VJT6"/>
<keyword evidence="1" id="KW-0732">Signal</keyword>
<dbReference type="STRING" id="1202724.AM493_18435"/>
<evidence type="ECO:0008006" key="4">
    <source>
        <dbReference type="Google" id="ProtNLM"/>
    </source>
</evidence>
<evidence type="ECO:0000313" key="2">
    <source>
        <dbReference type="EMBL" id="KOS07809.1"/>
    </source>
</evidence>
<organism evidence="2 3">
    <name type="scientific">Flavobacterium akiainvivens</name>
    <dbReference type="NCBI Taxonomy" id="1202724"/>
    <lineage>
        <taxon>Bacteria</taxon>
        <taxon>Pseudomonadati</taxon>
        <taxon>Bacteroidota</taxon>
        <taxon>Flavobacteriia</taxon>
        <taxon>Flavobacteriales</taxon>
        <taxon>Flavobacteriaceae</taxon>
        <taxon>Flavobacterium</taxon>
    </lineage>
</organism>
<dbReference type="EMBL" id="LIYD01000005">
    <property type="protein sequence ID" value="KOS07809.1"/>
    <property type="molecule type" value="Genomic_DNA"/>
</dbReference>
<name>A0A0M9VJT6_9FLAO</name>
<evidence type="ECO:0000313" key="3">
    <source>
        <dbReference type="Proteomes" id="UP000037755"/>
    </source>
</evidence>
<feature type="signal peptide" evidence="1">
    <location>
        <begin position="1"/>
        <end position="19"/>
    </location>
</feature>
<sequence length="155" mass="17321">MKGPLFLLLLLINIATAGAQAVTKEMLKGKWEMVFVEFPGMALDLVNKKCTLSGELADDITQEYRAMAEEQMMQGVGNMEGSLVFDDVLLTSKITQKGETGIDQGPYEIKATTPVTLEVVMPQGKMILEIWFKDDNLMLKKHEDQGVFTYKKVNN</sequence>
<protein>
    <recommendedName>
        <fullName evidence="4">Lipocalin-like domain-containing protein</fullName>
    </recommendedName>
</protein>
<evidence type="ECO:0000256" key="1">
    <source>
        <dbReference type="SAM" id="SignalP"/>
    </source>
</evidence>
<dbReference type="RefSeq" id="WP_054409526.1">
    <property type="nucleotide sequence ID" value="NZ_FOYA01000002.1"/>
</dbReference>
<gene>
    <name evidence="2" type="ORF">AM493_18435</name>
</gene>
<reference evidence="2 3" key="1">
    <citation type="submission" date="2015-08" db="EMBL/GenBank/DDBJ databases">
        <title>Whole genome sequence of Flavobacterium akiainvivens IK-1T, from decaying Wikstroemia oahuensis, an endemic Hawaiian shrub.</title>
        <authorList>
            <person name="Wan X."/>
            <person name="Hou S."/>
            <person name="Saito J."/>
            <person name="Donachie S."/>
        </authorList>
    </citation>
    <scope>NUCLEOTIDE SEQUENCE [LARGE SCALE GENOMIC DNA]</scope>
    <source>
        <strain evidence="2 3">IK-1</strain>
    </source>
</reference>
<dbReference type="PATRIC" id="fig|1202724.3.peg.3829"/>
<feature type="chain" id="PRO_5005839080" description="Lipocalin-like domain-containing protein" evidence="1">
    <location>
        <begin position="20"/>
        <end position="155"/>
    </location>
</feature>
<proteinExistence type="predicted"/>
<dbReference type="Proteomes" id="UP000037755">
    <property type="component" value="Unassembled WGS sequence"/>
</dbReference>